<sequence>MDAEAFDALYNMCRPHIRSSLQHPREVLAAVALNQIGTAATCRGQEVFFGLA</sequence>
<name>A0A8J5M900_9STRA</name>
<organism evidence="1 2">
    <name type="scientific">Phytophthora aleatoria</name>
    <dbReference type="NCBI Taxonomy" id="2496075"/>
    <lineage>
        <taxon>Eukaryota</taxon>
        <taxon>Sar</taxon>
        <taxon>Stramenopiles</taxon>
        <taxon>Oomycota</taxon>
        <taxon>Peronosporomycetes</taxon>
        <taxon>Peronosporales</taxon>
        <taxon>Peronosporaceae</taxon>
        <taxon>Phytophthora</taxon>
    </lineage>
</organism>
<evidence type="ECO:0000313" key="1">
    <source>
        <dbReference type="EMBL" id="KAG6967567.1"/>
    </source>
</evidence>
<accession>A0A8J5M900</accession>
<reference evidence="1" key="1">
    <citation type="submission" date="2021-01" db="EMBL/GenBank/DDBJ databases">
        <title>Phytophthora aleatoria, a newly-described species from Pinus radiata is distinct from Phytophthora cactorum isolates based on comparative genomics.</title>
        <authorList>
            <person name="Mcdougal R."/>
            <person name="Panda P."/>
            <person name="Williams N."/>
            <person name="Studholme D.J."/>
        </authorList>
    </citation>
    <scope>NUCLEOTIDE SEQUENCE</scope>
    <source>
        <strain evidence="1">NZFS 4037</strain>
    </source>
</reference>
<evidence type="ECO:0000313" key="2">
    <source>
        <dbReference type="Proteomes" id="UP000709295"/>
    </source>
</evidence>
<dbReference type="AlphaFoldDB" id="A0A8J5M900"/>
<keyword evidence="2" id="KW-1185">Reference proteome</keyword>
<dbReference type="Proteomes" id="UP000709295">
    <property type="component" value="Unassembled WGS sequence"/>
</dbReference>
<dbReference type="EMBL" id="JAENGY010000268">
    <property type="protein sequence ID" value="KAG6967567.1"/>
    <property type="molecule type" value="Genomic_DNA"/>
</dbReference>
<gene>
    <name evidence="1" type="ORF">JG688_00006260</name>
</gene>
<comment type="caution">
    <text evidence="1">The sequence shown here is derived from an EMBL/GenBank/DDBJ whole genome shotgun (WGS) entry which is preliminary data.</text>
</comment>
<protein>
    <submittedName>
        <fullName evidence="1">Uncharacterized protein</fullName>
    </submittedName>
</protein>
<proteinExistence type="predicted"/>